<accession>A0ABW6JIL7</accession>
<dbReference type="Proteomes" id="UP001600650">
    <property type="component" value="Unassembled WGS sequence"/>
</dbReference>
<dbReference type="EMBL" id="JBHVBU010000054">
    <property type="protein sequence ID" value="MFE7965216.1"/>
    <property type="molecule type" value="Genomic_DNA"/>
</dbReference>
<name>A0ABW6JIL7_STRCE</name>
<dbReference type="RefSeq" id="WP_381727121.1">
    <property type="nucleotide sequence ID" value="NZ_JBHVBU010000054.1"/>
</dbReference>
<keyword evidence="2" id="KW-1185">Reference proteome</keyword>
<gene>
    <name evidence="1" type="ORF">ACFU0X_19660</name>
</gene>
<evidence type="ECO:0008006" key="3">
    <source>
        <dbReference type="Google" id="ProtNLM"/>
    </source>
</evidence>
<proteinExistence type="predicted"/>
<reference evidence="1 2" key="1">
    <citation type="submission" date="2024-09" db="EMBL/GenBank/DDBJ databases">
        <title>The Natural Products Discovery Center: Release of the First 8490 Sequenced Strains for Exploring Actinobacteria Biosynthetic Diversity.</title>
        <authorList>
            <person name="Kalkreuter E."/>
            <person name="Kautsar S.A."/>
            <person name="Yang D."/>
            <person name="Bader C.D."/>
            <person name="Teijaro C.N."/>
            <person name="Fluegel L."/>
            <person name="Davis C.M."/>
            <person name="Simpson J.R."/>
            <person name="Lauterbach L."/>
            <person name="Steele A.D."/>
            <person name="Gui C."/>
            <person name="Meng S."/>
            <person name="Li G."/>
            <person name="Viehrig K."/>
            <person name="Ye F."/>
            <person name="Su P."/>
            <person name="Kiefer A.F."/>
            <person name="Nichols A."/>
            <person name="Cepeda A.J."/>
            <person name="Yan W."/>
            <person name="Fan B."/>
            <person name="Jiang Y."/>
            <person name="Adhikari A."/>
            <person name="Zheng C.-J."/>
            <person name="Schuster L."/>
            <person name="Cowan T.M."/>
            <person name="Smanski M.J."/>
            <person name="Chevrette M.G."/>
            <person name="De Carvalho L.P.S."/>
            <person name="Shen B."/>
        </authorList>
    </citation>
    <scope>NUCLEOTIDE SEQUENCE [LARGE SCALE GENOMIC DNA]</scope>
    <source>
        <strain evidence="1 2">NPDC057399</strain>
    </source>
</reference>
<protein>
    <recommendedName>
        <fullName evidence="3">IclR-ED domain-containing protein</fullName>
    </recommendedName>
</protein>
<sequence length="95" mass="10673">MQVQVRTATERILDALAEGRRVAPALWDIAEDITHRGVPASCIDITDNPVYWGVGLVESSMGAPEVREAVRRAPRSVKRVFWSVRREMQQMLKAA</sequence>
<evidence type="ECO:0000313" key="1">
    <source>
        <dbReference type="EMBL" id="MFE7965216.1"/>
    </source>
</evidence>
<evidence type="ECO:0000313" key="2">
    <source>
        <dbReference type="Proteomes" id="UP001600650"/>
    </source>
</evidence>
<organism evidence="1 2">
    <name type="scientific">Streptomyces cellulosae</name>
    <dbReference type="NCBI Taxonomy" id="1968"/>
    <lineage>
        <taxon>Bacteria</taxon>
        <taxon>Bacillati</taxon>
        <taxon>Actinomycetota</taxon>
        <taxon>Actinomycetes</taxon>
        <taxon>Kitasatosporales</taxon>
        <taxon>Streptomycetaceae</taxon>
        <taxon>Streptomyces</taxon>
    </lineage>
</organism>
<comment type="caution">
    <text evidence="1">The sequence shown here is derived from an EMBL/GenBank/DDBJ whole genome shotgun (WGS) entry which is preliminary data.</text>
</comment>